<name>A0A1G8ZIW0_9EURY</name>
<dbReference type="OrthoDB" id="11475at2157"/>
<feature type="transmembrane region" description="Helical" evidence="8">
    <location>
        <begin position="96"/>
        <end position="125"/>
    </location>
</feature>
<feature type="domain" description="Mechanosensitive ion channel MscS" evidence="9">
    <location>
        <begin position="114"/>
        <end position="181"/>
    </location>
</feature>
<dbReference type="PANTHER" id="PTHR30221:SF1">
    <property type="entry name" value="SMALL-CONDUCTANCE MECHANOSENSITIVE CHANNEL"/>
    <property type="match status" value="1"/>
</dbReference>
<evidence type="ECO:0000256" key="8">
    <source>
        <dbReference type="SAM" id="Phobius"/>
    </source>
</evidence>
<dbReference type="InterPro" id="IPR006685">
    <property type="entry name" value="MscS_channel_2nd"/>
</dbReference>
<dbReference type="SUPFAM" id="SSF50182">
    <property type="entry name" value="Sm-like ribonucleoproteins"/>
    <property type="match status" value="1"/>
</dbReference>
<dbReference type="GO" id="GO:0005886">
    <property type="term" value="C:plasma membrane"/>
    <property type="evidence" value="ECO:0007669"/>
    <property type="project" value="UniProtKB-SubCell"/>
</dbReference>
<dbReference type="Proteomes" id="UP000198882">
    <property type="component" value="Unassembled WGS sequence"/>
</dbReference>
<sequence length="336" mass="36871">MRGGLQMNESTATEEVQRILPYEPPDLVVQFVLAAFVLVVGWYLSKLVVRVAGRTIARRIERPSVTRTVLRGVRISVLLVAAIIAAGILGVGDTQILLSVTVISAVIAVVLAPLVGSLVNGFFVLADRPYEIGDMIEVTDEGHKGFVEDITIRYTKIFTLQNTFIVIPNSEIHERDVINYSAEDERTRISVAFEITYDSDLEAARRQAERAARSVDTVISGGPDIRIGSARYGAAPLCTIEAYGDDGVALELRFWVQHPYKQSVAQSDVQAALYKRFADMDVEFAYPHRHHVFDEHSGVGRLAVDGPDTDWLESAADSAESPEEAAEPDGGDEIDQ</sequence>
<dbReference type="Gene3D" id="3.30.70.100">
    <property type="match status" value="1"/>
</dbReference>
<feature type="domain" description="Mechanosensitive ion channel MscS C-terminal" evidence="10">
    <location>
        <begin position="190"/>
        <end position="282"/>
    </location>
</feature>
<evidence type="ECO:0000256" key="3">
    <source>
        <dbReference type="ARBA" id="ARBA00022475"/>
    </source>
</evidence>
<evidence type="ECO:0000259" key="9">
    <source>
        <dbReference type="Pfam" id="PF00924"/>
    </source>
</evidence>
<accession>A0A1G8ZIW0</accession>
<dbReference type="InterPro" id="IPR049278">
    <property type="entry name" value="MS_channel_C"/>
</dbReference>
<reference evidence="12" key="1">
    <citation type="submission" date="2016-10" db="EMBL/GenBank/DDBJ databases">
        <authorList>
            <person name="Varghese N."/>
            <person name="Submissions S."/>
        </authorList>
    </citation>
    <scope>NUCLEOTIDE SEQUENCE [LARGE SCALE GENOMIC DNA]</scope>
    <source>
        <strain evidence="12">B4,CECT 8067,JCM 17497</strain>
    </source>
</reference>
<keyword evidence="6 8" id="KW-0472">Membrane</keyword>
<evidence type="ECO:0000256" key="7">
    <source>
        <dbReference type="SAM" id="MobiDB-lite"/>
    </source>
</evidence>
<organism evidence="11 12">
    <name type="scientific">Natronorubrum texcoconense</name>
    <dbReference type="NCBI Taxonomy" id="1095776"/>
    <lineage>
        <taxon>Archaea</taxon>
        <taxon>Methanobacteriati</taxon>
        <taxon>Methanobacteriota</taxon>
        <taxon>Stenosarchaea group</taxon>
        <taxon>Halobacteria</taxon>
        <taxon>Halobacteriales</taxon>
        <taxon>Natrialbaceae</taxon>
        <taxon>Natronorubrum</taxon>
    </lineage>
</organism>
<protein>
    <submittedName>
        <fullName evidence="11">Small-conductance mechanosensitive channel</fullName>
    </submittedName>
</protein>
<dbReference type="Pfam" id="PF00924">
    <property type="entry name" value="MS_channel_2nd"/>
    <property type="match status" value="1"/>
</dbReference>
<dbReference type="STRING" id="1095776.SAMN04515672_2345"/>
<evidence type="ECO:0000256" key="1">
    <source>
        <dbReference type="ARBA" id="ARBA00004651"/>
    </source>
</evidence>
<dbReference type="PANTHER" id="PTHR30221">
    <property type="entry name" value="SMALL-CONDUCTANCE MECHANOSENSITIVE CHANNEL"/>
    <property type="match status" value="1"/>
</dbReference>
<evidence type="ECO:0000256" key="5">
    <source>
        <dbReference type="ARBA" id="ARBA00022989"/>
    </source>
</evidence>
<evidence type="ECO:0000259" key="10">
    <source>
        <dbReference type="Pfam" id="PF21082"/>
    </source>
</evidence>
<dbReference type="Gene3D" id="2.30.30.60">
    <property type="match status" value="1"/>
</dbReference>
<dbReference type="Pfam" id="PF21082">
    <property type="entry name" value="MS_channel_3rd"/>
    <property type="match status" value="1"/>
</dbReference>
<gene>
    <name evidence="11" type="ORF">SAMN04515672_2345</name>
</gene>
<dbReference type="InterPro" id="IPR023408">
    <property type="entry name" value="MscS_beta-dom_sf"/>
</dbReference>
<keyword evidence="5 8" id="KW-1133">Transmembrane helix</keyword>
<dbReference type="InterPro" id="IPR010920">
    <property type="entry name" value="LSM_dom_sf"/>
</dbReference>
<dbReference type="InterPro" id="IPR011066">
    <property type="entry name" value="MscS_channel_C_sf"/>
</dbReference>
<comment type="subcellular location">
    <subcellularLocation>
        <location evidence="1">Cell membrane</location>
        <topology evidence="1">Multi-pass membrane protein</topology>
    </subcellularLocation>
</comment>
<evidence type="ECO:0000256" key="2">
    <source>
        <dbReference type="ARBA" id="ARBA00008017"/>
    </source>
</evidence>
<keyword evidence="4 8" id="KW-0812">Transmembrane</keyword>
<dbReference type="SUPFAM" id="SSF82689">
    <property type="entry name" value="Mechanosensitive channel protein MscS (YggB), C-terminal domain"/>
    <property type="match status" value="1"/>
</dbReference>
<evidence type="ECO:0000256" key="6">
    <source>
        <dbReference type="ARBA" id="ARBA00023136"/>
    </source>
</evidence>
<dbReference type="InterPro" id="IPR045275">
    <property type="entry name" value="MscS_archaea/bacteria_type"/>
</dbReference>
<feature type="region of interest" description="Disordered" evidence="7">
    <location>
        <begin position="304"/>
        <end position="336"/>
    </location>
</feature>
<evidence type="ECO:0000313" key="11">
    <source>
        <dbReference type="EMBL" id="SDK15026.1"/>
    </source>
</evidence>
<keyword evidence="3" id="KW-1003">Cell membrane</keyword>
<feature type="transmembrane region" description="Helical" evidence="8">
    <location>
        <begin position="27"/>
        <end position="49"/>
    </location>
</feature>
<feature type="transmembrane region" description="Helical" evidence="8">
    <location>
        <begin position="69"/>
        <end position="90"/>
    </location>
</feature>
<evidence type="ECO:0000313" key="12">
    <source>
        <dbReference type="Proteomes" id="UP000198882"/>
    </source>
</evidence>
<dbReference type="RefSeq" id="WP_090306224.1">
    <property type="nucleotide sequence ID" value="NZ_FNFE01000003.1"/>
</dbReference>
<dbReference type="Gene3D" id="1.10.287.1260">
    <property type="match status" value="1"/>
</dbReference>
<evidence type="ECO:0000256" key="4">
    <source>
        <dbReference type="ARBA" id="ARBA00022692"/>
    </source>
</evidence>
<proteinExistence type="inferred from homology"/>
<feature type="compositionally biased region" description="Acidic residues" evidence="7">
    <location>
        <begin position="320"/>
        <end position="336"/>
    </location>
</feature>
<dbReference type="AlphaFoldDB" id="A0A1G8ZIW0"/>
<dbReference type="GO" id="GO:0008381">
    <property type="term" value="F:mechanosensitive monoatomic ion channel activity"/>
    <property type="evidence" value="ECO:0007669"/>
    <property type="project" value="InterPro"/>
</dbReference>
<comment type="similarity">
    <text evidence="2">Belongs to the MscS (TC 1.A.23) family.</text>
</comment>
<dbReference type="EMBL" id="FNFE01000003">
    <property type="protein sequence ID" value="SDK15026.1"/>
    <property type="molecule type" value="Genomic_DNA"/>
</dbReference>
<keyword evidence="12" id="KW-1185">Reference proteome</keyword>